<protein>
    <submittedName>
        <fullName evidence="2">Uncharacterized protein</fullName>
    </submittedName>
</protein>
<feature type="transmembrane region" description="Helical" evidence="1">
    <location>
        <begin position="48"/>
        <end position="68"/>
    </location>
</feature>
<proteinExistence type="predicted"/>
<accession>A0A382NGT3</accession>
<reference evidence="2" key="1">
    <citation type="submission" date="2018-05" db="EMBL/GenBank/DDBJ databases">
        <authorList>
            <person name="Lanie J.A."/>
            <person name="Ng W.-L."/>
            <person name="Kazmierczak K.M."/>
            <person name="Andrzejewski T.M."/>
            <person name="Davidsen T.M."/>
            <person name="Wayne K.J."/>
            <person name="Tettelin H."/>
            <person name="Glass J.I."/>
            <person name="Rusch D."/>
            <person name="Podicherti R."/>
            <person name="Tsui H.-C.T."/>
            <person name="Winkler M.E."/>
        </authorList>
    </citation>
    <scope>NUCLEOTIDE SEQUENCE</scope>
</reference>
<keyword evidence="1" id="KW-0812">Transmembrane</keyword>
<dbReference type="AlphaFoldDB" id="A0A382NGT3"/>
<evidence type="ECO:0000313" key="2">
    <source>
        <dbReference type="EMBL" id="SVC60266.1"/>
    </source>
</evidence>
<organism evidence="2">
    <name type="scientific">marine metagenome</name>
    <dbReference type="NCBI Taxonomy" id="408172"/>
    <lineage>
        <taxon>unclassified sequences</taxon>
        <taxon>metagenomes</taxon>
        <taxon>ecological metagenomes</taxon>
    </lineage>
</organism>
<keyword evidence="1" id="KW-0472">Membrane</keyword>
<dbReference type="EMBL" id="UINC01100308">
    <property type="protein sequence ID" value="SVC60266.1"/>
    <property type="molecule type" value="Genomic_DNA"/>
</dbReference>
<gene>
    <name evidence="2" type="ORF">METZ01_LOCUS313120</name>
</gene>
<name>A0A382NGT3_9ZZZZ</name>
<evidence type="ECO:0000256" key="1">
    <source>
        <dbReference type="SAM" id="Phobius"/>
    </source>
</evidence>
<keyword evidence="1" id="KW-1133">Transmembrane helix</keyword>
<feature type="transmembrane region" description="Helical" evidence="1">
    <location>
        <begin position="7"/>
        <end position="28"/>
    </location>
</feature>
<sequence length="77" mass="9115">MKDVINFFLSIIVGYVLTLALLLVFYFFMVDYIWLPPNASRHLMKPSVLFVIMTLFIIPWATISFALYKFMKKTMLK</sequence>